<keyword evidence="5 11" id="KW-0378">Hydrolase</keyword>
<dbReference type="GO" id="GO:0070006">
    <property type="term" value="F:metalloaminopeptidase activity"/>
    <property type="evidence" value="ECO:0007669"/>
    <property type="project" value="TreeGrafter"/>
</dbReference>
<evidence type="ECO:0000256" key="7">
    <source>
        <dbReference type="ARBA" id="ARBA00023049"/>
    </source>
</evidence>
<comment type="cofactor">
    <cofactor evidence="9 11">
        <name>Zn(2+)</name>
        <dbReference type="ChEBI" id="CHEBI:29105"/>
    </cofactor>
    <text evidence="9 11">Binds 1 zinc ion per subunit.</text>
</comment>
<dbReference type="Proteomes" id="UP001176059">
    <property type="component" value="Unassembled WGS sequence"/>
</dbReference>
<dbReference type="InterPro" id="IPR027268">
    <property type="entry name" value="Peptidase_M4/M1_CTD_sf"/>
</dbReference>
<evidence type="ECO:0000313" key="16">
    <source>
        <dbReference type="Proteomes" id="UP001176059"/>
    </source>
</evidence>
<evidence type="ECO:0000256" key="10">
    <source>
        <dbReference type="PIRSR" id="PIRSR634016-4"/>
    </source>
</evidence>
<dbReference type="EC" id="3.4.11.-" evidence="11"/>
<evidence type="ECO:0000313" key="15">
    <source>
        <dbReference type="EMBL" id="KAJ3727356.1"/>
    </source>
</evidence>
<dbReference type="GO" id="GO:0042277">
    <property type="term" value="F:peptide binding"/>
    <property type="evidence" value="ECO:0007669"/>
    <property type="project" value="TreeGrafter"/>
</dbReference>
<dbReference type="InterPro" id="IPR042097">
    <property type="entry name" value="Aminopeptidase_N-like_N_sf"/>
</dbReference>
<dbReference type="InterPro" id="IPR001930">
    <property type="entry name" value="Peptidase_M1"/>
</dbReference>
<feature type="site" description="Transition state stabilizer" evidence="10">
    <location>
        <position position="411"/>
    </location>
</feature>
<reference evidence="15" key="2">
    <citation type="journal article" date="2023" name="Proc. Natl. Acad. Sci. U.S.A.">
        <title>A global phylogenomic analysis of the shiitake genus Lentinula.</title>
        <authorList>
            <person name="Sierra-Patev S."/>
            <person name="Min B."/>
            <person name="Naranjo-Ortiz M."/>
            <person name="Looney B."/>
            <person name="Konkel Z."/>
            <person name="Slot J.C."/>
            <person name="Sakamoto Y."/>
            <person name="Steenwyk J.L."/>
            <person name="Rokas A."/>
            <person name="Carro J."/>
            <person name="Camarero S."/>
            <person name="Ferreira P."/>
            <person name="Molpeceres G."/>
            <person name="Ruiz-Duenas F.J."/>
            <person name="Serrano A."/>
            <person name="Henrissat B."/>
            <person name="Drula E."/>
            <person name="Hughes K.W."/>
            <person name="Mata J.L."/>
            <person name="Ishikawa N.K."/>
            <person name="Vargas-Isla R."/>
            <person name="Ushijima S."/>
            <person name="Smith C.A."/>
            <person name="Donoghue J."/>
            <person name="Ahrendt S."/>
            <person name="Andreopoulos W."/>
            <person name="He G."/>
            <person name="LaButti K."/>
            <person name="Lipzen A."/>
            <person name="Ng V."/>
            <person name="Riley R."/>
            <person name="Sandor L."/>
            <person name="Barry K."/>
            <person name="Martinez A.T."/>
            <person name="Xiao Y."/>
            <person name="Gibbons J.G."/>
            <person name="Terashima K."/>
            <person name="Grigoriev I.V."/>
            <person name="Hibbett D."/>
        </authorList>
    </citation>
    <scope>NUCLEOTIDE SEQUENCE</scope>
    <source>
        <strain evidence="15">ET3784</strain>
    </source>
</reference>
<keyword evidence="4 9" id="KW-0479">Metal-binding</keyword>
<dbReference type="PANTHER" id="PTHR11533">
    <property type="entry name" value="PROTEASE M1 ZINC METALLOPROTEASE"/>
    <property type="match status" value="1"/>
</dbReference>
<dbReference type="Pfam" id="PF11838">
    <property type="entry name" value="ERAP1_C"/>
    <property type="match status" value="1"/>
</dbReference>
<evidence type="ECO:0000256" key="9">
    <source>
        <dbReference type="PIRSR" id="PIRSR634016-3"/>
    </source>
</evidence>
<proteinExistence type="inferred from homology"/>
<dbReference type="PANTHER" id="PTHR11533:SF174">
    <property type="entry name" value="PUROMYCIN-SENSITIVE AMINOPEPTIDASE-RELATED"/>
    <property type="match status" value="1"/>
</dbReference>
<dbReference type="SUPFAM" id="SSF63737">
    <property type="entry name" value="Leukotriene A4 hydrolase N-terminal domain"/>
    <property type="match status" value="1"/>
</dbReference>
<comment type="similarity">
    <text evidence="1 11">Belongs to the peptidase M1 family.</text>
</comment>
<comment type="caution">
    <text evidence="15">The sequence shown here is derived from an EMBL/GenBank/DDBJ whole genome shotgun (WGS) entry which is preliminary data.</text>
</comment>
<dbReference type="GO" id="GO:0005737">
    <property type="term" value="C:cytoplasm"/>
    <property type="evidence" value="ECO:0007669"/>
    <property type="project" value="TreeGrafter"/>
</dbReference>
<feature type="domain" description="Peptidase M1 membrane alanine aminopeptidase" evidence="12">
    <location>
        <begin position="249"/>
        <end position="471"/>
    </location>
</feature>
<name>A0AA38JGA4_9AGAR</name>
<dbReference type="FunFam" id="1.10.390.10:FF:000006">
    <property type="entry name" value="Puromycin-sensitive aminopeptidase"/>
    <property type="match status" value="1"/>
</dbReference>
<dbReference type="Pfam" id="PF17900">
    <property type="entry name" value="Peptidase_M1_N"/>
    <property type="match status" value="1"/>
</dbReference>
<feature type="binding site" evidence="9">
    <location>
        <position position="325"/>
    </location>
    <ligand>
        <name>Zn(2+)</name>
        <dbReference type="ChEBI" id="CHEBI:29105"/>
        <note>catalytic</note>
    </ligand>
</feature>
<dbReference type="AlphaFoldDB" id="A0AA38JGA4"/>
<evidence type="ECO:0000259" key="14">
    <source>
        <dbReference type="Pfam" id="PF17900"/>
    </source>
</evidence>
<feature type="binding site" evidence="9">
    <location>
        <position position="344"/>
    </location>
    <ligand>
        <name>Zn(2+)</name>
        <dbReference type="ChEBI" id="CHEBI:29105"/>
        <note>catalytic</note>
    </ligand>
</feature>
<dbReference type="GO" id="GO:0016020">
    <property type="term" value="C:membrane"/>
    <property type="evidence" value="ECO:0007669"/>
    <property type="project" value="TreeGrafter"/>
</dbReference>
<evidence type="ECO:0000259" key="13">
    <source>
        <dbReference type="Pfam" id="PF11838"/>
    </source>
</evidence>
<dbReference type="Pfam" id="PF01433">
    <property type="entry name" value="Peptidase_M1"/>
    <property type="match status" value="1"/>
</dbReference>
<keyword evidence="16" id="KW-1185">Reference proteome</keyword>
<dbReference type="EMBL" id="JANVFO010000041">
    <property type="protein sequence ID" value="KAJ3727356.1"/>
    <property type="molecule type" value="Genomic_DNA"/>
</dbReference>
<evidence type="ECO:0000256" key="8">
    <source>
        <dbReference type="PIRSR" id="PIRSR634016-1"/>
    </source>
</evidence>
<dbReference type="GO" id="GO:0006508">
    <property type="term" value="P:proteolysis"/>
    <property type="evidence" value="ECO:0007669"/>
    <property type="project" value="UniProtKB-KW"/>
</dbReference>
<accession>A0AA38JGA4</accession>
<dbReference type="Gene3D" id="2.60.40.1910">
    <property type="match status" value="1"/>
</dbReference>
<dbReference type="PRINTS" id="PR00756">
    <property type="entry name" value="ALADIPTASE"/>
</dbReference>
<evidence type="ECO:0000256" key="2">
    <source>
        <dbReference type="ARBA" id="ARBA00022438"/>
    </source>
</evidence>
<keyword evidence="3 11" id="KW-0645">Protease</keyword>
<dbReference type="SUPFAM" id="SSF55486">
    <property type="entry name" value="Metalloproteases ('zincins'), catalytic domain"/>
    <property type="match status" value="1"/>
</dbReference>
<dbReference type="GO" id="GO:0008270">
    <property type="term" value="F:zinc ion binding"/>
    <property type="evidence" value="ECO:0007669"/>
    <property type="project" value="UniProtKB-UniRule"/>
</dbReference>
<keyword evidence="7 11" id="KW-0482">Metalloprotease</keyword>
<dbReference type="InterPro" id="IPR050344">
    <property type="entry name" value="Peptidase_M1_aminopeptidases"/>
</dbReference>
<feature type="binding site" evidence="9">
    <location>
        <position position="321"/>
    </location>
    <ligand>
        <name>Zn(2+)</name>
        <dbReference type="ChEBI" id="CHEBI:29105"/>
        <note>catalytic</note>
    </ligand>
</feature>
<dbReference type="CDD" id="cd09601">
    <property type="entry name" value="M1_APN-Q_like"/>
    <property type="match status" value="1"/>
</dbReference>
<keyword evidence="6 9" id="KW-0862">Zinc</keyword>
<dbReference type="InterPro" id="IPR014782">
    <property type="entry name" value="Peptidase_M1_dom"/>
</dbReference>
<dbReference type="Gene3D" id="1.25.50.20">
    <property type="match status" value="1"/>
</dbReference>
<evidence type="ECO:0000256" key="6">
    <source>
        <dbReference type="ARBA" id="ARBA00022833"/>
    </source>
</evidence>
<gene>
    <name evidence="15" type="ORF">DFJ43DRAFT_1001619</name>
</gene>
<evidence type="ECO:0000256" key="5">
    <source>
        <dbReference type="ARBA" id="ARBA00022801"/>
    </source>
</evidence>
<dbReference type="GO" id="GO:0005615">
    <property type="term" value="C:extracellular space"/>
    <property type="evidence" value="ECO:0007669"/>
    <property type="project" value="TreeGrafter"/>
</dbReference>
<protein>
    <recommendedName>
        <fullName evidence="11">Aminopeptidase</fullName>
        <ecNumber evidence="11">3.4.11.-</ecNumber>
    </recommendedName>
</protein>
<evidence type="ECO:0000256" key="4">
    <source>
        <dbReference type="ARBA" id="ARBA00022723"/>
    </source>
</evidence>
<evidence type="ECO:0000256" key="1">
    <source>
        <dbReference type="ARBA" id="ARBA00010136"/>
    </source>
</evidence>
<evidence type="ECO:0000259" key="12">
    <source>
        <dbReference type="Pfam" id="PF01433"/>
    </source>
</evidence>
<dbReference type="Gene3D" id="2.60.40.1730">
    <property type="entry name" value="tricorn interacting facor f3 domain"/>
    <property type="match status" value="1"/>
</dbReference>
<feature type="active site" description="Proton acceptor" evidence="8">
    <location>
        <position position="322"/>
    </location>
</feature>
<reference evidence="15" key="1">
    <citation type="submission" date="2022-08" db="EMBL/GenBank/DDBJ databases">
        <authorList>
            <consortium name="DOE Joint Genome Institute"/>
            <person name="Min B."/>
            <person name="Sierra-Patev S."/>
            <person name="Naranjo-Ortiz M."/>
            <person name="Looney B."/>
            <person name="Konkel Z."/>
            <person name="Slot J.C."/>
            <person name="Sakamoto Y."/>
            <person name="Steenwyk J.L."/>
            <person name="Rokas A."/>
            <person name="Carro J."/>
            <person name="Camarero S."/>
            <person name="Ferreira P."/>
            <person name="Molpeceres G."/>
            <person name="Ruiz-duenas F.J."/>
            <person name="Serrano A."/>
            <person name="Henrissat B."/>
            <person name="Drula E."/>
            <person name="Hughes K.W."/>
            <person name="Mata J.L."/>
            <person name="Ishikawa N.K."/>
            <person name="Vargas-Isla R."/>
            <person name="Ushijima S."/>
            <person name="Smith C.A."/>
            <person name="Ahrendt S."/>
            <person name="Andreopoulos W."/>
            <person name="He G."/>
            <person name="LaButti K."/>
            <person name="Lipzen A."/>
            <person name="Ng V."/>
            <person name="Riley R."/>
            <person name="Sandor L."/>
            <person name="Barry K."/>
            <person name="Martinez A.T."/>
            <person name="Xiao Y."/>
            <person name="Gibbons J.G."/>
            <person name="Terashima K."/>
            <person name="Hibbett D.S."/>
            <person name="Grigoriev I.V."/>
        </authorList>
    </citation>
    <scope>NUCLEOTIDE SEQUENCE</scope>
    <source>
        <strain evidence="15">ET3784</strain>
    </source>
</reference>
<sequence>MDYRLPTDVFPIHYDLTLLTNLGQHKFYGAVEIDLKVNTDTSKIVLNVAELTLSDVSVTIVGREEAFVPVSQSIDSIDQRATFVYPCTFTSGSLLKLFIAFEGKLTRSLIGYYEGTWEEAGQEKTYTVTQFEPTAARRAFPCWDEPFYKATFAMSMISASDTVNLFNTPAISEEPYEKADDVLGLLTHATSGEWKITHFEISPLMSTYLVAYATGQFEYLESSFTSPISGKERPIRVYGTPASIHQARYTLEVTARVIPVYEQLFDIEYPLPKLDTLIIQDMDAYAMENWGLITGRASHYLLDPNASNLQQKQAIVNMQFHEVAHMWFGNITTMEWWTYLYLNEGVKQTLSFIVNELLFELIFPEWKLDSAFIALHINDAMLLDNKLSSHPVEVDCPDANNINQIFDALSYSKAASVLRMLANHVGVDAFLSGVSKYLKAHLYGNSVTNDLWKGVEGATVGFDVSGFMDAYISKPGFPVIRVTESEGVLHIAQARFLQKEITDDSNTIWHVPLNILTIDSDGKPCIDKVVMKERSSSYSVNTDQPFKLNAGSFGYYRVMYSPERFRRIAIEAAKLNSIFDAGDRLGLVQDAFALAAAQLMSLSNALELLTIFKDVRDYYVWSSISTALFNLSTVWWEHKEIIDLLNDLRRFLFKPIVSQIGYEYSADEDPDVSLLRTCAITNASHAKDEDGFRPRVVHELRRRFKQYQETRDRNLIPEELQGPIYTCAVRFGGEEEYLAIQRIVDDPKTPTEQLAAIGAMCSVDDPKLVVSTIEYMTTKARDQDVPHFVLELMKNPKIKREYVEHFKKNYDGLYEKFKDGFSITVLIQRLFSPLTTKKDFEETKAFFEDGKDTSKYALTVLQSLEAIKENMAYIENSTDDLLSWLQNWKQSQ</sequence>
<evidence type="ECO:0000256" key="11">
    <source>
        <dbReference type="RuleBase" id="RU364040"/>
    </source>
</evidence>
<dbReference type="GO" id="GO:0043171">
    <property type="term" value="P:peptide catabolic process"/>
    <property type="evidence" value="ECO:0007669"/>
    <property type="project" value="TreeGrafter"/>
</dbReference>
<organism evidence="15 16">
    <name type="scientific">Lentinula guzmanii</name>
    <dbReference type="NCBI Taxonomy" id="2804957"/>
    <lineage>
        <taxon>Eukaryota</taxon>
        <taxon>Fungi</taxon>
        <taxon>Dikarya</taxon>
        <taxon>Basidiomycota</taxon>
        <taxon>Agaricomycotina</taxon>
        <taxon>Agaricomycetes</taxon>
        <taxon>Agaricomycetidae</taxon>
        <taxon>Agaricales</taxon>
        <taxon>Marasmiineae</taxon>
        <taxon>Omphalotaceae</taxon>
        <taxon>Lentinula</taxon>
    </lineage>
</organism>
<feature type="domain" description="ERAP1-like C-terminal" evidence="13">
    <location>
        <begin position="546"/>
        <end position="868"/>
    </location>
</feature>
<dbReference type="InterPro" id="IPR045357">
    <property type="entry name" value="Aminopeptidase_N-like_N"/>
</dbReference>
<dbReference type="InterPro" id="IPR024571">
    <property type="entry name" value="ERAP1-like_C_dom"/>
</dbReference>
<keyword evidence="2 11" id="KW-0031">Aminopeptidase</keyword>
<feature type="domain" description="Aminopeptidase N-like N-terminal" evidence="14">
    <location>
        <begin position="11"/>
        <end position="209"/>
    </location>
</feature>
<dbReference type="InterPro" id="IPR034016">
    <property type="entry name" value="M1_APN-typ"/>
</dbReference>
<evidence type="ECO:0000256" key="3">
    <source>
        <dbReference type="ARBA" id="ARBA00022670"/>
    </source>
</evidence>
<dbReference type="Gene3D" id="1.10.390.10">
    <property type="entry name" value="Neutral Protease Domain 2"/>
    <property type="match status" value="1"/>
</dbReference>